<dbReference type="EMBL" id="NMUH01001571">
    <property type="protein sequence ID" value="MQL93514.1"/>
    <property type="molecule type" value="Genomic_DNA"/>
</dbReference>
<feature type="non-terminal residue" evidence="2">
    <location>
        <position position="1"/>
    </location>
</feature>
<feature type="transmembrane region" description="Helical" evidence="1">
    <location>
        <begin position="6"/>
        <end position="26"/>
    </location>
</feature>
<evidence type="ECO:0000313" key="2">
    <source>
        <dbReference type="EMBL" id="MQL93514.1"/>
    </source>
</evidence>
<keyword evidence="1" id="KW-1133">Transmembrane helix</keyword>
<reference evidence="2" key="1">
    <citation type="submission" date="2017-07" db="EMBL/GenBank/DDBJ databases">
        <title>Taro Niue Genome Assembly and Annotation.</title>
        <authorList>
            <person name="Atibalentja N."/>
            <person name="Keating K."/>
            <person name="Fields C.J."/>
        </authorList>
    </citation>
    <scope>NUCLEOTIDE SEQUENCE</scope>
    <source>
        <strain evidence="2">Niue_2</strain>
        <tissue evidence="2">Leaf</tissue>
    </source>
</reference>
<comment type="caution">
    <text evidence="2">The sequence shown here is derived from an EMBL/GenBank/DDBJ whole genome shotgun (WGS) entry which is preliminary data.</text>
</comment>
<keyword evidence="3" id="KW-1185">Reference proteome</keyword>
<dbReference type="AlphaFoldDB" id="A0A843VJS4"/>
<protein>
    <submittedName>
        <fullName evidence="2">Uncharacterized protein</fullName>
    </submittedName>
</protein>
<evidence type="ECO:0000256" key="1">
    <source>
        <dbReference type="SAM" id="Phobius"/>
    </source>
</evidence>
<name>A0A843VJS4_COLES</name>
<keyword evidence="1" id="KW-0812">Transmembrane</keyword>
<dbReference type="OrthoDB" id="1640012at2759"/>
<proteinExistence type="predicted"/>
<sequence>LKNISLVFWFMISLGYMILGGGGVNFQEIVNDLYQYINELSSIFPQPLFINRFLTYTKKCDSFDKFLPLYLSLRCLNFSKLHIYEEKNVIPTWFKT</sequence>
<accession>A0A843VJS4</accession>
<evidence type="ECO:0000313" key="3">
    <source>
        <dbReference type="Proteomes" id="UP000652761"/>
    </source>
</evidence>
<gene>
    <name evidence="2" type="ORF">Taro_026161</name>
</gene>
<organism evidence="2 3">
    <name type="scientific">Colocasia esculenta</name>
    <name type="common">Wild taro</name>
    <name type="synonym">Arum esculentum</name>
    <dbReference type="NCBI Taxonomy" id="4460"/>
    <lineage>
        <taxon>Eukaryota</taxon>
        <taxon>Viridiplantae</taxon>
        <taxon>Streptophyta</taxon>
        <taxon>Embryophyta</taxon>
        <taxon>Tracheophyta</taxon>
        <taxon>Spermatophyta</taxon>
        <taxon>Magnoliopsida</taxon>
        <taxon>Liliopsida</taxon>
        <taxon>Araceae</taxon>
        <taxon>Aroideae</taxon>
        <taxon>Colocasieae</taxon>
        <taxon>Colocasia</taxon>
    </lineage>
</organism>
<dbReference type="Proteomes" id="UP000652761">
    <property type="component" value="Unassembled WGS sequence"/>
</dbReference>
<keyword evidence="1" id="KW-0472">Membrane</keyword>